<dbReference type="GO" id="GO:0005829">
    <property type="term" value="C:cytosol"/>
    <property type="evidence" value="ECO:0007669"/>
    <property type="project" value="TreeGrafter"/>
</dbReference>
<dbReference type="PANTHER" id="PTHR11138:SF5">
    <property type="entry name" value="METHIONYL-TRNA FORMYLTRANSFERASE, MITOCHONDRIAL"/>
    <property type="match status" value="1"/>
</dbReference>
<dbReference type="CDD" id="cd08702">
    <property type="entry name" value="Arna_FMT_C"/>
    <property type="match status" value="1"/>
</dbReference>
<sequence>MKTTLFIGCVESSYVLLEAMLEKGYKVDGIITMESSAINSDFKSLVPLAEKYGIDYVCTKNVNDEETVGFAKSKAPDVIYCFGWSRLIGKELLALPKYGVVGFHPAALPCNKGRHPLIWALVLGLKKTASTFFIMDEGADTGDIISQREVIIDETDDAQDLYDKVLEVAKEQVLTFTKEFAEDAVKPVKQDPKAGNAWRKRGRMDGQIDWRMSGRAIYNLVRGLTHPYVGAHFMAGDKEVKVWKCEYELTDEYENLEPGKVLKVNSQTDFVIKAYDGIVHIIDSDAVSLKEGDYL</sequence>
<accession>A0A1G5RX69</accession>
<evidence type="ECO:0000313" key="4">
    <source>
        <dbReference type="Proteomes" id="UP000199428"/>
    </source>
</evidence>
<keyword evidence="3" id="KW-0808">Transferase</keyword>
<dbReference type="GO" id="GO:0004479">
    <property type="term" value="F:methionyl-tRNA formyltransferase activity"/>
    <property type="evidence" value="ECO:0007669"/>
    <property type="project" value="TreeGrafter"/>
</dbReference>
<dbReference type="CDD" id="cd08651">
    <property type="entry name" value="FMT_core_like_4"/>
    <property type="match status" value="1"/>
</dbReference>
<dbReference type="InterPro" id="IPR005793">
    <property type="entry name" value="Formyl_trans_C"/>
</dbReference>
<dbReference type="Pfam" id="PF00551">
    <property type="entry name" value="Formyl_trans_N"/>
    <property type="match status" value="1"/>
</dbReference>
<organism evidence="3 4">
    <name type="scientific">Pseudobutyrivibrio xylanivorans</name>
    <dbReference type="NCBI Taxonomy" id="185007"/>
    <lineage>
        <taxon>Bacteria</taxon>
        <taxon>Bacillati</taxon>
        <taxon>Bacillota</taxon>
        <taxon>Clostridia</taxon>
        <taxon>Lachnospirales</taxon>
        <taxon>Lachnospiraceae</taxon>
        <taxon>Pseudobutyrivibrio</taxon>
    </lineage>
</organism>
<dbReference type="RefSeq" id="WP_207645304.1">
    <property type="nucleotide sequence ID" value="NZ_FMWK01000006.1"/>
</dbReference>
<dbReference type="Proteomes" id="UP000199428">
    <property type="component" value="Unassembled WGS sequence"/>
</dbReference>
<gene>
    <name evidence="3" type="ORF">SAMN02910350_01410</name>
</gene>
<dbReference type="InterPro" id="IPR036477">
    <property type="entry name" value="Formyl_transf_N_sf"/>
</dbReference>
<dbReference type="Pfam" id="PF02911">
    <property type="entry name" value="Formyl_trans_C"/>
    <property type="match status" value="1"/>
</dbReference>
<evidence type="ECO:0000313" key="3">
    <source>
        <dbReference type="EMBL" id="SCZ78714.1"/>
    </source>
</evidence>
<dbReference type="EMBL" id="FMWK01000006">
    <property type="protein sequence ID" value="SCZ78714.1"/>
    <property type="molecule type" value="Genomic_DNA"/>
</dbReference>
<evidence type="ECO:0000259" key="1">
    <source>
        <dbReference type="Pfam" id="PF00551"/>
    </source>
</evidence>
<dbReference type="InterPro" id="IPR002376">
    <property type="entry name" value="Formyl_transf_N"/>
</dbReference>
<dbReference type="SUPFAM" id="SSF53328">
    <property type="entry name" value="Formyltransferase"/>
    <property type="match status" value="1"/>
</dbReference>
<dbReference type="AlphaFoldDB" id="A0A1G5RX69"/>
<dbReference type="PANTHER" id="PTHR11138">
    <property type="entry name" value="METHIONYL-TRNA FORMYLTRANSFERASE"/>
    <property type="match status" value="1"/>
</dbReference>
<feature type="domain" description="Formyl transferase C-terminal" evidence="2">
    <location>
        <begin position="205"/>
        <end position="282"/>
    </location>
</feature>
<name>A0A1G5RX69_PSEXY</name>
<evidence type="ECO:0000259" key="2">
    <source>
        <dbReference type="Pfam" id="PF02911"/>
    </source>
</evidence>
<protein>
    <submittedName>
        <fullName evidence="3">Methionyl-tRNA formyltransferase</fullName>
    </submittedName>
</protein>
<proteinExistence type="predicted"/>
<dbReference type="Gene3D" id="3.40.50.12230">
    <property type="match status" value="1"/>
</dbReference>
<dbReference type="SUPFAM" id="SSF50486">
    <property type="entry name" value="FMT C-terminal domain-like"/>
    <property type="match status" value="1"/>
</dbReference>
<reference evidence="3 4" key="1">
    <citation type="submission" date="2016-10" db="EMBL/GenBank/DDBJ databases">
        <authorList>
            <person name="de Groot N.N."/>
        </authorList>
    </citation>
    <scope>NUCLEOTIDE SEQUENCE [LARGE SCALE GENOMIC DNA]</scope>
    <source>
        <strain evidence="3 4">DSM 10317</strain>
    </source>
</reference>
<dbReference type="InterPro" id="IPR011034">
    <property type="entry name" value="Formyl_transferase-like_C_sf"/>
</dbReference>
<feature type="domain" description="Formyl transferase N-terminal" evidence="1">
    <location>
        <begin position="59"/>
        <end position="172"/>
    </location>
</feature>